<name>A0A4S8JJ93_MUSBA</name>
<gene>
    <name evidence="5" type="ORF">C4D60_Mb07t25650</name>
</gene>
<feature type="region of interest" description="Disordered" evidence="4">
    <location>
        <begin position="85"/>
        <end position="117"/>
    </location>
</feature>
<proteinExistence type="inferred from homology"/>
<feature type="compositionally biased region" description="Low complexity" evidence="4">
    <location>
        <begin position="559"/>
        <end position="569"/>
    </location>
</feature>
<evidence type="ECO:0000256" key="1">
    <source>
        <dbReference type="ARBA" id="ARBA00007626"/>
    </source>
</evidence>
<dbReference type="Pfam" id="PF13041">
    <property type="entry name" value="PPR_2"/>
    <property type="match status" value="2"/>
</dbReference>
<dbReference type="AlphaFoldDB" id="A0A4S8JJ93"/>
<evidence type="ECO:0000313" key="6">
    <source>
        <dbReference type="Proteomes" id="UP000317650"/>
    </source>
</evidence>
<evidence type="ECO:0000313" key="5">
    <source>
        <dbReference type="EMBL" id="THU61659.1"/>
    </source>
</evidence>
<protein>
    <recommendedName>
        <fullName evidence="7">Pentacotripeptide-repeat region of PRORP domain-containing protein</fullName>
    </recommendedName>
</protein>
<dbReference type="InterPro" id="IPR011990">
    <property type="entry name" value="TPR-like_helical_dom_sf"/>
</dbReference>
<feature type="compositionally biased region" description="Low complexity" evidence="4">
    <location>
        <begin position="584"/>
        <end position="593"/>
    </location>
</feature>
<evidence type="ECO:0000256" key="3">
    <source>
        <dbReference type="PROSITE-ProRule" id="PRU00708"/>
    </source>
</evidence>
<dbReference type="Pfam" id="PF01535">
    <property type="entry name" value="PPR"/>
    <property type="match status" value="1"/>
</dbReference>
<dbReference type="Gene3D" id="1.25.40.10">
    <property type="entry name" value="Tetratricopeptide repeat domain"/>
    <property type="match status" value="2"/>
</dbReference>
<feature type="repeat" description="PPR" evidence="3">
    <location>
        <begin position="428"/>
        <end position="462"/>
    </location>
</feature>
<dbReference type="PROSITE" id="PS51375">
    <property type="entry name" value="PPR"/>
    <property type="match status" value="5"/>
</dbReference>
<feature type="region of interest" description="Disordered" evidence="4">
    <location>
        <begin position="519"/>
        <end position="593"/>
    </location>
</feature>
<feature type="compositionally biased region" description="Basic and acidic residues" evidence="4">
    <location>
        <begin position="570"/>
        <end position="583"/>
    </location>
</feature>
<evidence type="ECO:0008006" key="7">
    <source>
        <dbReference type="Google" id="ProtNLM"/>
    </source>
</evidence>
<dbReference type="EMBL" id="PYDT01000005">
    <property type="protein sequence ID" value="THU61659.1"/>
    <property type="molecule type" value="Genomic_DNA"/>
</dbReference>
<feature type="repeat" description="PPR" evidence="3">
    <location>
        <begin position="463"/>
        <end position="498"/>
    </location>
</feature>
<feature type="repeat" description="PPR" evidence="3">
    <location>
        <begin position="393"/>
        <end position="427"/>
    </location>
</feature>
<evidence type="ECO:0000256" key="2">
    <source>
        <dbReference type="ARBA" id="ARBA00022737"/>
    </source>
</evidence>
<organism evidence="5 6">
    <name type="scientific">Musa balbisiana</name>
    <name type="common">Banana</name>
    <dbReference type="NCBI Taxonomy" id="52838"/>
    <lineage>
        <taxon>Eukaryota</taxon>
        <taxon>Viridiplantae</taxon>
        <taxon>Streptophyta</taxon>
        <taxon>Embryophyta</taxon>
        <taxon>Tracheophyta</taxon>
        <taxon>Spermatophyta</taxon>
        <taxon>Magnoliopsida</taxon>
        <taxon>Liliopsida</taxon>
        <taxon>Zingiberales</taxon>
        <taxon>Musaceae</taxon>
        <taxon>Musa</taxon>
    </lineage>
</organism>
<accession>A0A4S8JJ93</accession>
<feature type="compositionally biased region" description="Basic and acidic residues" evidence="4">
    <location>
        <begin position="519"/>
        <end position="529"/>
    </location>
</feature>
<dbReference type="NCBIfam" id="TIGR00756">
    <property type="entry name" value="PPR"/>
    <property type="match status" value="4"/>
</dbReference>
<dbReference type="InterPro" id="IPR002885">
    <property type="entry name" value="PPR_rpt"/>
</dbReference>
<dbReference type="Proteomes" id="UP000317650">
    <property type="component" value="Chromosome 7"/>
</dbReference>
<keyword evidence="2" id="KW-0677">Repeat</keyword>
<comment type="similarity">
    <text evidence="1">Belongs to the PPR family. P subfamily.</text>
</comment>
<feature type="compositionally biased region" description="Low complexity" evidence="4">
    <location>
        <begin position="534"/>
        <end position="547"/>
    </location>
</feature>
<dbReference type="STRING" id="52838.A0A4S8JJ93"/>
<feature type="repeat" description="PPR" evidence="3">
    <location>
        <begin position="323"/>
        <end position="357"/>
    </location>
</feature>
<dbReference type="PANTHER" id="PTHR47941">
    <property type="entry name" value="PENTATRICOPEPTIDE REPEAT-CONTAINING PROTEIN 3, MITOCHONDRIAL"/>
    <property type="match status" value="1"/>
</dbReference>
<sequence>MWWRSRARVFLLRSLIQRPFPSQSKRGSSKTLSPIPPFTLGWARPVNPQFQNLRFFSSPNEAVSGDDEDKSRSFGFVESSDSLISDAGETEIDGVDDGGEGSSELDGAKDESQVGAENLSSLWEESIQDDDSLGIFAAKEPVGEAAEDQGSVTEIDIQQVDKVRSLLRDSSQEPLESSLDKIEVSLSEDLVAMVLQTPYVSGHNLVGFFRWALRSEESVRSLKMVELLVNALSSSADLNKMEAYMFSGNLPDGEKLGKVIAFLCKGKMVKEAHLVYLMAQEKKIFLPRSSFDYLVSSLSRKDETVRIALELLDNYPTDSLKYANTTFGSVVHGLCRVKEPREAKKLLLRMAQSGPAPGSAVFNYVITALSKGGEMEDAIAVMKIMEGRGLRPDIYTYCVIMSGFAKGGLMDEAYGIYREAKKNHAKLSPVTYHILIRGYCKMEEYDKALNCLKEMKDYGVQPNADEYNKLIKTLCLKAVDWCTAEKLLEEMKESGLFLKGTTRSLITAVKELEQEAHMLTEKRGSSGERRQRRAAAAAGKGARAASSGRRERRQRQRLRAATTAAFASRDSGEQRDRDQERQQQRALARSAQRLGSGERLGGACLKRVAWEISEVLEPRLASPERLGERPSAFCNHWF</sequence>
<evidence type="ECO:0000256" key="4">
    <source>
        <dbReference type="SAM" id="MobiDB-lite"/>
    </source>
</evidence>
<keyword evidence="6" id="KW-1185">Reference proteome</keyword>
<comment type="caution">
    <text evidence="5">The sequence shown here is derived from an EMBL/GenBank/DDBJ whole genome shotgun (WGS) entry which is preliminary data.</text>
</comment>
<feature type="compositionally biased region" description="Acidic residues" evidence="4">
    <location>
        <begin position="88"/>
        <end position="99"/>
    </location>
</feature>
<reference evidence="5 6" key="1">
    <citation type="journal article" date="2019" name="Nat. Plants">
        <title>Genome sequencing of Musa balbisiana reveals subgenome evolution and function divergence in polyploid bananas.</title>
        <authorList>
            <person name="Yao X."/>
        </authorList>
    </citation>
    <scope>NUCLEOTIDE SEQUENCE [LARGE SCALE GENOMIC DNA]</scope>
    <source>
        <strain evidence="6">cv. DH-PKW</strain>
        <tissue evidence="5">Leaves</tissue>
    </source>
</reference>
<feature type="repeat" description="PPR" evidence="3">
    <location>
        <begin position="358"/>
        <end position="392"/>
    </location>
</feature>